<reference evidence="22 23" key="1">
    <citation type="journal article" date="2023" name="G3 (Bethesda)">
        <title>A chromosome-length genome assembly and annotation of blackberry (Rubus argutus, cv. 'Hillquist').</title>
        <authorList>
            <person name="Bruna T."/>
            <person name="Aryal R."/>
            <person name="Dudchenko O."/>
            <person name="Sargent D.J."/>
            <person name="Mead D."/>
            <person name="Buti M."/>
            <person name="Cavallini A."/>
            <person name="Hytonen T."/>
            <person name="Andres J."/>
            <person name="Pham M."/>
            <person name="Weisz D."/>
            <person name="Mascagni F."/>
            <person name="Usai G."/>
            <person name="Natali L."/>
            <person name="Bassil N."/>
            <person name="Fernandez G.E."/>
            <person name="Lomsadze A."/>
            <person name="Armour M."/>
            <person name="Olukolu B."/>
            <person name="Poorten T."/>
            <person name="Britton C."/>
            <person name="Davik J."/>
            <person name="Ashrafi H."/>
            <person name="Aiden E.L."/>
            <person name="Borodovsky M."/>
            <person name="Worthington M."/>
        </authorList>
    </citation>
    <scope>NUCLEOTIDE SEQUENCE [LARGE SCALE GENOMIC DNA]</scope>
    <source>
        <strain evidence="22">PI 553951</strain>
    </source>
</reference>
<dbReference type="SMART" id="SM00773">
    <property type="entry name" value="WGR"/>
    <property type="match status" value="1"/>
</dbReference>
<dbReference type="PANTHER" id="PTHR10459:SF106">
    <property type="entry name" value="PROTEIN ADP-RIBOSYLTRANSFERASE PARP3"/>
    <property type="match status" value="1"/>
</dbReference>
<dbReference type="SUPFAM" id="SSF56399">
    <property type="entry name" value="ADP-ribosylation"/>
    <property type="match status" value="1"/>
</dbReference>
<dbReference type="GO" id="GO:0005730">
    <property type="term" value="C:nucleolus"/>
    <property type="evidence" value="ECO:0007669"/>
    <property type="project" value="TreeGrafter"/>
</dbReference>
<proteinExistence type="inferred from homology"/>
<keyword evidence="7" id="KW-0479">Metal-binding</keyword>
<dbReference type="PROSITE" id="PS52007">
    <property type="entry name" value="PADR1"/>
    <property type="match status" value="1"/>
</dbReference>
<sequence>MHSSLTLSWLQYHVARPEAMRWTRFIPANTCRPRKVTEKPWPCQERTVRETRSHSHSNPEEDKKVMTRKQKAENKAHSAEQHPKKAKPEDGHSGHANGKPSPAEFEELFSAVKEHLSTEQMREILEVNDQESSGSDAAVLRKCQDLLFYGPLDRCPICNGKLEFNGIRYSCTGTYSEWASCTFNTRDPPRKQEPIKLPERVENSPASNLLKKYQDPSRRPKRDLSTPDKPFTGMLISLMGRLTRSHQYWREEVDKHGGKVVNHVIGATCLIASPAERERGGTNKLAEAMEGGIPVVSEQWLIDSMDKQEPQPLEAYDIVSDLGPDGKGIPWDKMDPSEEAIESLSAELKLYGKRAVYKDTKLQERGGKIFERDGILYNCAFSRCDLGRKLNDYCILQLIMVPEKSLHLYYKKGRVGDDPHAEERLEEWENVDEAVKEFSRIFEEVTGNEFEPWEREKKIQKKPLKFYPVDMDDGVEVRHGGLGLRQQGVAATHCKLEHEIANFMKFLCSREIYKYALMEMGLDAPDLPLGMLTDVHLKRCEDVLEEFVEKLKSEESGPKSEAVWSDFSQRWFTLLHSTRPFIFRNFQEVAEHAAAALETVRDITVASHLIGDMSGATLDDPLSDRYSKLNCSISLLDKESDDYKMILKYLDKTYEPVKVGEIEYGMSVENIFVIESNAGPSLDEIKKLPNKFLLWCGTRSSNLMRHLHKGFLPAICPLPAPGYMFGKAIVCSDAAAEAARYGYTAVDRPEGFLVLAVASLGDEIIELKSPPEDTISLEEKKVGVKGLGKKKTDESEHFVWQDDIKVPCGRLVPSDNKDSILEYNEYAVYDPKQTCIRFLVGVKYEEKDALMDTQERP</sequence>
<comment type="function">
    <text evidence="15">Involved in the base excision repair (BER) pathway, by catalyzing the poly(ADP-ribosyl)ation of a limited number of acceptor proteins involved in chromatin architecture and in DNA metabolism. This modification follows DNA damages and appears as an obligatory step in a detection/signaling pathway leading to the reparation of DNA strand breaks.</text>
</comment>
<dbReference type="PROSITE" id="PS51060">
    <property type="entry name" value="PARP_ALPHA_HD"/>
    <property type="match status" value="1"/>
</dbReference>
<dbReference type="InterPro" id="IPR036420">
    <property type="entry name" value="BRCT_dom_sf"/>
</dbReference>
<dbReference type="PROSITE" id="PS51059">
    <property type="entry name" value="PARP_CATALYTIC"/>
    <property type="match status" value="1"/>
</dbReference>
<feature type="domain" description="WGR" evidence="21">
    <location>
        <begin position="366"/>
        <end position="466"/>
    </location>
</feature>
<feature type="compositionally biased region" description="Basic and acidic residues" evidence="17">
    <location>
        <begin position="212"/>
        <end position="226"/>
    </location>
</feature>
<feature type="domain" description="BRCT" evidence="18">
    <location>
        <begin position="226"/>
        <end position="318"/>
    </location>
</feature>
<dbReference type="InterPro" id="IPR050800">
    <property type="entry name" value="ARTD/PARP"/>
</dbReference>
<evidence type="ECO:0000256" key="11">
    <source>
        <dbReference type="ARBA" id="ARBA00023027"/>
    </source>
</evidence>
<keyword evidence="9" id="KW-0863">Zinc-finger</keyword>
<dbReference type="GO" id="GO:0008270">
    <property type="term" value="F:zinc ion binding"/>
    <property type="evidence" value="ECO:0007669"/>
    <property type="project" value="UniProtKB-KW"/>
</dbReference>
<feature type="region of interest" description="Disordered" evidence="17">
    <location>
        <begin position="42"/>
        <end position="102"/>
    </location>
</feature>
<dbReference type="Gene3D" id="3.40.50.10190">
    <property type="entry name" value="BRCT domain"/>
    <property type="match status" value="1"/>
</dbReference>
<dbReference type="Pfam" id="PF08063">
    <property type="entry name" value="Zn_ribbon_PADR1"/>
    <property type="match status" value="1"/>
</dbReference>
<dbReference type="Gene3D" id="3.90.228.10">
    <property type="match status" value="1"/>
</dbReference>
<comment type="catalytic activity">
    <reaction evidence="2">
        <text>L-glutamyl-[protein] + NAD(+) = 5-O-(ADP-D-ribosyl)-L-glutamyl-[protein] + nicotinamide</text>
        <dbReference type="Rhea" id="RHEA:58224"/>
        <dbReference type="Rhea" id="RHEA-COMP:10208"/>
        <dbReference type="Rhea" id="RHEA-COMP:15089"/>
        <dbReference type="ChEBI" id="CHEBI:17154"/>
        <dbReference type="ChEBI" id="CHEBI:29973"/>
        <dbReference type="ChEBI" id="CHEBI:57540"/>
        <dbReference type="ChEBI" id="CHEBI:142540"/>
    </reaction>
</comment>
<dbReference type="Proteomes" id="UP001457282">
    <property type="component" value="Unassembled WGS sequence"/>
</dbReference>
<keyword evidence="8" id="KW-0013">ADP-ribosylation</keyword>
<protein>
    <recommendedName>
        <fullName evidence="16">Poly [ADP-ribose] polymerase</fullName>
        <shortName evidence="16">PARP</shortName>
        <ecNumber evidence="16">2.4.2.-</ecNumber>
    </recommendedName>
</protein>
<comment type="subcellular location">
    <subcellularLocation>
        <location evidence="3">Nucleus</location>
    </subcellularLocation>
</comment>
<dbReference type="Pfam" id="PF21728">
    <property type="entry name" value="PADR1_N"/>
    <property type="match status" value="1"/>
</dbReference>
<evidence type="ECO:0000256" key="15">
    <source>
        <dbReference type="ARBA" id="ARBA00024945"/>
    </source>
</evidence>
<keyword evidence="6" id="KW-0548">Nucleotidyltransferase</keyword>
<comment type="similarity">
    <text evidence="14">Belongs to the ARTD/PARP family.</text>
</comment>
<keyword evidence="11 16" id="KW-0520">NAD</keyword>
<dbReference type="CDD" id="cd08001">
    <property type="entry name" value="WGR_PARP1_like"/>
    <property type="match status" value="1"/>
</dbReference>
<dbReference type="GO" id="GO:0003950">
    <property type="term" value="F:NAD+ poly-ADP-ribosyltransferase activity"/>
    <property type="evidence" value="ECO:0007669"/>
    <property type="project" value="UniProtKB-UniRule"/>
</dbReference>
<evidence type="ECO:0000256" key="3">
    <source>
        <dbReference type="ARBA" id="ARBA00004123"/>
    </source>
</evidence>
<dbReference type="SMART" id="SM00292">
    <property type="entry name" value="BRCT"/>
    <property type="match status" value="1"/>
</dbReference>
<dbReference type="Gene3D" id="3.90.640.80">
    <property type="match status" value="1"/>
</dbReference>
<dbReference type="Gene3D" id="1.20.142.10">
    <property type="entry name" value="Poly(ADP-ribose) polymerase, regulatory domain"/>
    <property type="match status" value="1"/>
</dbReference>
<dbReference type="SMART" id="SM01335">
    <property type="entry name" value="PADR1"/>
    <property type="match status" value="1"/>
</dbReference>
<dbReference type="PANTHER" id="PTHR10459">
    <property type="entry name" value="DNA LIGASE"/>
    <property type="match status" value="1"/>
</dbReference>
<dbReference type="Pfam" id="PF00533">
    <property type="entry name" value="BRCT"/>
    <property type="match status" value="1"/>
</dbReference>
<evidence type="ECO:0000256" key="6">
    <source>
        <dbReference type="ARBA" id="ARBA00022695"/>
    </source>
</evidence>
<gene>
    <name evidence="22" type="ORF">M0R45_015545</name>
</gene>
<dbReference type="FunFam" id="1.20.142.10:FF:000004">
    <property type="entry name" value="Poly [ADP-ribose] polymerase"/>
    <property type="match status" value="1"/>
</dbReference>
<feature type="compositionally biased region" description="Basic and acidic residues" evidence="17">
    <location>
        <begin position="46"/>
        <end position="93"/>
    </location>
</feature>
<feature type="compositionally biased region" description="Basic and acidic residues" evidence="17">
    <location>
        <begin position="187"/>
        <end position="202"/>
    </location>
</feature>
<accession>A0AAW1XQG6</accession>
<dbReference type="CDD" id="cd01437">
    <property type="entry name" value="parp_like"/>
    <property type="match status" value="1"/>
</dbReference>
<evidence type="ECO:0000256" key="5">
    <source>
        <dbReference type="ARBA" id="ARBA00022679"/>
    </source>
</evidence>
<evidence type="ECO:0000259" key="18">
    <source>
        <dbReference type="PROSITE" id="PS50172"/>
    </source>
</evidence>
<evidence type="ECO:0000256" key="9">
    <source>
        <dbReference type="ARBA" id="ARBA00022771"/>
    </source>
</evidence>
<dbReference type="GO" id="GO:0016779">
    <property type="term" value="F:nucleotidyltransferase activity"/>
    <property type="evidence" value="ECO:0007669"/>
    <property type="project" value="UniProtKB-KW"/>
</dbReference>
<dbReference type="FunFam" id="3.90.228.10:FF:000010">
    <property type="entry name" value="Poly [ADP-ribose] polymerase"/>
    <property type="match status" value="1"/>
</dbReference>
<keyword evidence="23" id="KW-1185">Reference proteome</keyword>
<organism evidence="22 23">
    <name type="scientific">Rubus argutus</name>
    <name type="common">Southern blackberry</name>
    <dbReference type="NCBI Taxonomy" id="59490"/>
    <lineage>
        <taxon>Eukaryota</taxon>
        <taxon>Viridiplantae</taxon>
        <taxon>Streptophyta</taxon>
        <taxon>Embryophyta</taxon>
        <taxon>Tracheophyta</taxon>
        <taxon>Spermatophyta</taxon>
        <taxon>Magnoliopsida</taxon>
        <taxon>eudicotyledons</taxon>
        <taxon>Gunneridae</taxon>
        <taxon>Pentapetalae</taxon>
        <taxon>rosids</taxon>
        <taxon>fabids</taxon>
        <taxon>Rosales</taxon>
        <taxon>Rosaceae</taxon>
        <taxon>Rosoideae</taxon>
        <taxon>Rosoideae incertae sedis</taxon>
        <taxon>Rubus</taxon>
    </lineage>
</organism>
<keyword evidence="12" id="KW-0238">DNA-binding</keyword>
<evidence type="ECO:0000256" key="2">
    <source>
        <dbReference type="ARBA" id="ARBA00000459"/>
    </source>
</evidence>
<dbReference type="InterPro" id="IPR001357">
    <property type="entry name" value="BRCT_dom"/>
</dbReference>
<keyword evidence="13" id="KW-0539">Nucleus</keyword>
<dbReference type="GO" id="GO:0003677">
    <property type="term" value="F:DNA binding"/>
    <property type="evidence" value="ECO:0007669"/>
    <property type="project" value="UniProtKB-KW"/>
</dbReference>
<dbReference type="InterPro" id="IPR036930">
    <property type="entry name" value="WGR_dom_sf"/>
</dbReference>
<dbReference type="InterPro" id="IPR012982">
    <property type="entry name" value="PARP1-like_PADR1_Zn_ribbon"/>
</dbReference>
<feature type="domain" description="PARP alpha-helical" evidence="20">
    <location>
        <begin position="493"/>
        <end position="611"/>
    </location>
</feature>
<dbReference type="EC" id="2.4.2.-" evidence="16"/>
<dbReference type="PROSITE" id="PS51977">
    <property type="entry name" value="WGR"/>
    <property type="match status" value="1"/>
</dbReference>
<dbReference type="EMBL" id="JBEDUW010000003">
    <property type="protein sequence ID" value="KAK9938827.1"/>
    <property type="molecule type" value="Genomic_DNA"/>
</dbReference>
<dbReference type="SUPFAM" id="SSF47587">
    <property type="entry name" value="Domain of poly(ADP-ribose) polymerase"/>
    <property type="match status" value="1"/>
</dbReference>
<dbReference type="PROSITE" id="PS50172">
    <property type="entry name" value="BRCT"/>
    <property type="match status" value="1"/>
</dbReference>
<evidence type="ECO:0000256" key="7">
    <source>
        <dbReference type="ARBA" id="ARBA00022723"/>
    </source>
</evidence>
<evidence type="ECO:0000256" key="13">
    <source>
        <dbReference type="ARBA" id="ARBA00023242"/>
    </source>
</evidence>
<dbReference type="GO" id="GO:1990404">
    <property type="term" value="F:NAD+-protein mono-ADP-ribosyltransferase activity"/>
    <property type="evidence" value="ECO:0007669"/>
    <property type="project" value="TreeGrafter"/>
</dbReference>
<evidence type="ECO:0000256" key="4">
    <source>
        <dbReference type="ARBA" id="ARBA00022676"/>
    </source>
</evidence>
<evidence type="ECO:0000313" key="23">
    <source>
        <dbReference type="Proteomes" id="UP001457282"/>
    </source>
</evidence>
<evidence type="ECO:0000256" key="14">
    <source>
        <dbReference type="ARBA" id="ARBA00024347"/>
    </source>
</evidence>
<dbReference type="GO" id="GO:0070212">
    <property type="term" value="P:protein poly-ADP-ribosylation"/>
    <property type="evidence" value="ECO:0007669"/>
    <property type="project" value="TreeGrafter"/>
</dbReference>
<dbReference type="AlphaFoldDB" id="A0AAW1XQG6"/>
<feature type="region of interest" description="Disordered" evidence="17">
    <location>
        <begin position="182"/>
        <end position="231"/>
    </location>
</feature>
<name>A0AAW1XQG6_RUBAR</name>
<evidence type="ECO:0000259" key="21">
    <source>
        <dbReference type="PROSITE" id="PS51977"/>
    </source>
</evidence>
<dbReference type="InterPro" id="IPR036616">
    <property type="entry name" value="Poly(ADP-ribose)pol_reg_dom_sf"/>
</dbReference>
<evidence type="ECO:0000256" key="8">
    <source>
        <dbReference type="ARBA" id="ARBA00022765"/>
    </source>
</evidence>
<evidence type="ECO:0000259" key="19">
    <source>
        <dbReference type="PROSITE" id="PS51059"/>
    </source>
</evidence>
<evidence type="ECO:0000256" key="12">
    <source>
        <dbReference type="ARBA" id="ARBA00023125"/>
    </source>
</evidence>
<dbReference type="SUPFAM" id="SSF52113">
    <property type="entry name" value="BRCT domain"/>
    <property type="match status" value="1"/>
</dbReference>
<dbReference type="GO" id="GO:0006302">
    <property type="term" value="P:double-strand break repair"/>
    <property type="evidence" value="ECO:0007669"/>
    <property type="project" value="TreeGrafter"/>
</dbReference>
<feature type="domain" description="PARP catalytic" evidence="19">
    <location>
        <begin position="620"/>
        <end position="851"/>
    </location>
</feature>
<dbReference type="InterPro" id="IPR012317">
    <property type="entry name" value="Poly(ADP-ribose)pol_cat_dom"/>
</dbReference>
<dbReference type="InterPro" id="IPR049296">
    <property type="entry name" value="PARP1-like_PADR1_N"/>
</dbReference>
<keyword evidence="10" id="KW-0862">Zinc</keyword>
<evidence type="ECO:0000256" key="10">
    <source>
        <dbReference type="ARBA" id="ARBA00022833"/>
    </source>
</evidence>
<comment type="catalytic activity">
    <reaction evidence="1">
        <text>L-aspartyl-[protein] + NAD(+) = 4-O-(ADP-D-ribosyl)-L-aspartyl-[protein] + nicotinamide</text>
        <dbReference type="Rhea" id="RHEA:54424"/>
        <dbReference type="Rhea" id="RHEA-COMP:9867"/>
        <dbReference type="Rhea" id="RHEA-COMP:13832"/>
        <dbReference type="ChEBI" id="CHEBI:17154"/>
        <dbReference type="ChEBI" id="CHEBI:29961"/>
        <dbReference type="ChEBI" id="CHEBI:57540"/>
        <dbReference type="ChEBI" id="CHEBI:138102"/>
    </reaction>
</comment>
<evidence type="ECO:0000256" key="16">
    <source>
        <dbReference type="RuleBase" id="RU362114"/>
    </source>
</evidence>
<evidence type="ECO:0000313" key="22">
    <source>
        <dbReference type="EMBL" id="KAK9938827.1"/>
    </source>
</evidence>
<dbReference type="InterPro" id="IPR004102">
    <property type="entry name" value="Poly(ADP-ribose)pol_reg_dom"/>
</dbReference>
<dbReference type="CDD" id="cd17747">
    <property type="entry name" value="BRCT_PARP1"/>
    <property type="match status" value="1"/>
</dbReference>
<dbReference type="Pfam" id="PF00644">
    <property type="entry name" value="PARP"/>
    <property type="match status" value="1"/>
</dbReference>
<dbReference type="Pfam" id="PF05406">
    <property type="entry name" value="WGR"/>
    <property type="match status" value="1"/>
</dbReference>
<keyword evidence="5 16" id="KW-0808">Transferase</keyword>
<dbReference type="Pfam" id="PF02877">
    <property type="entry name" value="PARP_reg"/>
    <property type="match status" value="1"/>
</dbReference>
<dbReference type="SUPFAM" id="SSF142921">
    <property type="entry name" value="WGR domain-like"/>
    <property type="match status" value="1"/>
</dbReference>
<keyword evidence="4 16" id="KW-0328">Glycosyltransferase</keyword>
<dbReference type="InterPro" id="IPR008893">
    <property type="entry name" value="WGR_domain"/>
</dbReference>
<evidence type="ECO:0000256" key="1">
    <source>
        <dbReference type="ARBA" id="ARBA00000438"/>
    </source>
</evidence>
<evidence type="ECO:0000256" key="17">
    <source>
        <dbReference type="SAM" id="MobiDB-lite"/>
    </source>
</evidence>
<evidence type="ECO:0000259" key="20">
    <source>
        <dbReference type="PROSITE" id="PS51060"/>
    </source>
</evidence>
<comment type="caution">
    <text evidence="22">The sequence shown here is derived from an EMBL/GenBank/DDBJ whole genome shotgun (WGS) entry which is preliminary data.</text>
</comment>